<dbReference type="GO" id="GO:0016020">
    <property type="term" value="C:membrane"/>
    <property type="evidence" value="ECO:0007669"/>
    <property type="project" value="UniProtKB-SubCell"/>
</dbReference>
<proteinExistence type="inferred from homology"/>
<evidence type="ECO:0000256" key="3">
    <source>
        <dbReference type="ARBA" id="ARBA00022544"/>
    </source>
</evidence>
<dbReference type="AlphaFoldDB" id="A0A6I2MH47"/>
<feature type="chain" id="PRO_5039541557" evidence="8">
    <location>
        <begin position="21"/>
        <end position="390"/>
    </location>
</feature>
<dbReference type="InterPro" id="IPR038501">
    <property type="entry name" value="Spore_GerAC_C_sf"/>
</dbReference>
<sequence>MKKLFTLVLCMMLLMGCSNYRELNEVGLIIAMGIDKSLKNNDGYRVTYQVINPSQISGDTSTGIPVSNYSIEARSLFEAYTMASAIIPRENTVSHLGVIIISEAVARDGLNLMFDGLERGETARTYMPVFIARGSTAENVLGVVEPIESNPTKSIISTSENNQKLYAISKVTPVHEVISALSSEGTDLLLTGVKLNKELSSKNQNDNLQDIKPTIIEVNGLAIFNKDKLVDWLDGELARTAHLILSEVAITSFPLLCDTDKYITLVIKKSKSTLQTVLDPRPTLKVTITLNGDIGETNCNININNIKVLNNLEEKLKKEVQSQVKKTIQISQDAGTDVFGFGNNLSKENPQYWKKHKKEWNKIFTSAEIDVQVNASISDSGLLTNPYEEK</sequence>
<evidence type="ECO:0000256" key="6">
    <source>
        <dbReference type="ARBA" id="ARBA00023139"/>
    </source>
</evidence>
<comment type="caution">
    <text evidence="11">The sequence shown here is derived from an EMBL/GenBank/DDBJ whole genome shotgun (WGS) entry which is preliminary data.</text>
</comment>
<evidence type="ECO:0000259" key="9">
    <source>
        <dbReference type="Pfam" id="PF05504"/>
    </source>
</evidence>
<keyword evidence="3" id="KW-0309">Germination</keyword>
<keyword evidence="6" id="KW-0564">Palmitate</keyword>
<feature type="domain" description="Spore germination GerAC-like C-terminal" evidence="9">
    <location>
        <begin position="219"/>
        <end position="381"/>
    </location>
</feature>
<keyword evidence="5" id="KW-0472">Membrane</keyword>
<keyword evidence="12" id="KW-1185">Reference proteome</keyword>
<keyword evidence="4 8" id="KW-0732">Signal</keyword>
<dbReference type="Pfam" id="PF25198">
    <property type="entry name" value="Spore_GerAC_N"/>
    <property type="match status" value="1"/>
</dbReference>
<dbReference type="InterPro" id="IPR008844">
    <property type="entry name" value="Spore_GerAC-like"/>
</dbReference>
<dbReference type="EMBL" id="WKKF01000012">
    <property type="protein sequence ID" value="MRX56452.1"/>
    <property type="molecule type" value="Genomic_DNA"/>
</dbReference>
<gene>
    <name evidence="11" type="ORF">GJU41_21050</name>
</gene>
<dbReference type="NCBIfam" id="TIGR02887">
    <property type="entry name" value="spore_ger_x_C"/>
    <property type="match status" value="1"/>
</dbReference>
<protein>
    <submittedName>
        <fullName evidence="11">Ger(X)C family spore germination protein</fullName>
    </submittedName>
</protein>
<evidence type="ECO:0000256" key="4">
    <source>
        <dbReference type="ARBA" id="ARBA00022729"/>
    </source>
</evidence>
<dbReference type="Gene3D" id="3.30.300.210">
    <property type="entry name" value="Nutrient germinant receptor protein C, domain 3"/>
    <property type="match status" value="1"/>
</dbReference>
<evidence type="ECO:0000256" key="8">
    <source>
        <dbReference type="SAM" id="SignalP"/>
    </source>
</evidence>
<dbReference type="PANTHER" id="PTHR35789">
    <property type="entry name" value="SPORE GERMINATION PROTEIN B3"/>
    <property type="match status" value="1"/>
</dbReference>
<dbReference type="PANTHER" id="PTHR35789:SF1">
    <property type="entry name" value="SPORE GERMINATION PROTEIN B3"/>
    <property type="match status" value="1"/>
</dbReference>
<name>A0A6I2MH47_9BACI</name>
<feature type="signal peptide" evidence="8">
    <location>
        <begin position="1"/>
        <end position="20"/>
    </location>
</feature>
<comment type="similarity">
    <text evidence="2">Belongs to the GerABKC lipoprotein family.</text>
</comment>
<keyword evidence="7" id="KW-0449">Lipoprotein</keyword>
<dbReference type="Proteomes" id="UP000441585">
    <property type="component" value="Unassembled WGS sequence"/>
</dbReference>
<feature type="domain" description="Spore germination protein N-terminal" evidence="10">
    <location>
        <begin position="19"/>
        <end position="194"/>
    </location>
</feature>
<dbReference type="Pfam" id="PF05504">
    <property type="entry name" value="Spore_GerAC"/>
    <property type="match status" value="1"/>
</dbReference>
<evidence type="ECO:0000313" key="12">
    <source>
        <dbReference type="Proteomes" id="UP000441585"/>
    </source>
</evidence>
<comment type="subcellular location">
    <subcellularLocation>
        <location evidence="1">Membrane</location>
        <topology evidence="1">Lipid-anchor</topology>
    </subcellularLocation>
</comment>
<dbReference type="PROSITE" id="PS51257">
    <property type="entry name" value="PROKAR_LIPOPROTEIN"/>
    <property type="match status" value="1"/>
</dbReference>
<dbReference type="GO" id="GO:0009847">
    <property type="term" value="P:spore germination"/>
    <property type="evidence" value="ECO:0007669"/>
    <property type="project" value="InterPro"/>
</dbReference>
<organism evidence="11 12">
    <name type="scientific">Metabacillus idriensis</name>
    <dbReference type="NCBI Taxonomy" id="324768"/>
    <lineage>
        <taxon>Bacteria</taxon>
        <taxon>Bacillati</taxon>
        <taxon>Bacillota</taxon>
        <taxon>Bacilli</taxon>
        <taxon>Bacillales</taxon>
        <taxon>Bacillaceae</taxon>
        <taxon>Metabacillus</taxon>
    </lineage>
</organism>
<dbReference type="InterPro" id="IPR046953">
    <property type="entry name" value="Spore_GerAC-like_C"/>
</dbReference>
<evidence type="ECO:0000256" key="7">
    <source>
        <dbReference type="ARBA" id="ARBA00023288"/>
    </source>
</evidence>
<evidence type="ECO:0000256" key="2">
    <source>
        <dbReference type="ARBA" id="ARBA00007886"/>
    </source>
</evidence>
<evidence type="ECO:0000256" key="1">
    <source>
        <dbReference type="ARBA" id="ARBA00004635"/>
    </source>
</evidence>
<evidence type="ECO:0000259" key="10">
    <source>
        <dbReference type="Pfam" id="PF25198"/>
    </source>
</evidence>
<dbReference type="InterPro" id="IPR057336">
    <property type="entry name" value="GerAC_N"/>
</dbReference>
<accession>A0A6I2MH47</accession>
<evidence type="ECO:0000256" key="5">
    <source>
        <dbReference type="ARBA" id="ARBA00023136"/>
    </source>
</evidence>
<reference evidence="11 12" key="1">
    <citation type="submission" date="2019-11" db="EMBL/GenBank/DDBJ databases">
        <title>Bacillus idriensis genome.</title>
        <authorList>
            <person name="Konopka E.N."/>
            <person name="Newman J.D."/>
        </authorList>
    </citation>
    <scope>NUCLEOTIDE SEQUENCE [LARGE SCALE GENOMIC DNA]</scope>
    <source>
        <strain evidence="11 12">DSM 19097</strain>
    </source>
</reference>
<dbReference type="RefSeq" id="WP_154319479.1">
    <property type="nucleotide sequence ID" value="NZ_CAJGAA010000005.1"/>
</dbReference>
<evidence type="ECO:0000313" key="11">
    <source>
        <dbReference type="EMBL" id="MRX56452.1"/>
    </source>
</evidence>